<name>G8UM43_TANFA</name>
<dbReference type="AlphaFoldDB" id="G8UM43"/>
<accession>G8UM43</accession>
<dbReference type="Proteomes" id="UP000005436">
    <property type="component" value="Chromosome"/>
</dbReference>
<organism evidence="1 2">
    <name type="scientific">Tannerella forsythia (strain ATCC 43037 / JCM 10827 / CCUG 21028 A / KCTC 5666 / FDC 338)</name>
    <name type="common">Bacteroides forsythus</name>
    <dbReference type="NCBI Taxonomy" id="203275"/>
    <lineage>
        <taxon>Bacteria</taxon>
        <taxon>Pseudomonadati</taxon>
        <taxon>Bacteroidota</taxon>
        <taxon>Bacteroidia</taxon>
        <taxon>Bacteroidales</taxon>
        <taxon>Tannerellaceae</taxon>
        <taxon>Tannerella</taxon>
    </lineage>
</organism>
<evidence type="ECO:0000313" key="1">
    <source>
        <dbReference type="EMBL" id="AEW22160.1"/>
    </source>
</evidence>
<gene>
    <name evidence="1" type="ordered locus">BFO_1600</name>
</gene>
<reference evidence="2" key="1">
    <citation type="submission" date="2011-12" db="EMBL/GenBank/DDBJ databases">
        <title>Complete sequence of Tannerella forsythia ATCC 43037.</title>
        <authorList>
            <person name="Dewhirst F."/>
            <person name="Tanner A."/>
            <person name="Izard J."/>
            <person name="Brinkac L."/>
            <person name="Durkin A.S."/>
            <person name="Hostetler J."/>
            <person name="Shetty J."/>
            <person name="Torralba M."/>
            <person name="Gill S."/>
            <person name="Nelson K."/>
        </authorList>
    </citation>
    <scope>NUCLEOTIDE SEQUENCE [LARGE SCALE GENOMIC DNA]</scope>
    <source>
        <strain evidence="2">ATCC 43037 / JCM 10827 / CCUG 33226 / KCTC 5666 / FDC 338</strain>
    </source>
</reference>
<sequence length="51" mass="6098">MREFLRTERLDCLDGKTFPLPQNNPKIVGASIRSDEHTRLIKHKIKRRRIL</sequence>
<dbReference type="KEGG" id="tfo:BFO_1600"/>
<evidence type="ECO:0000313" key="2">
    <source>
        <dbReference type="Proteomes" id="UP000005436"/>
    </source>
</evidence>
<dbReference type="HOGENOM" id="CLU_3104809_0_0_10"/>
<dbReference type="EMBL" id="CP003191">
    <property type="protein sequence ID" value="AEW22160.1"/>
    <property type="molecule type" value="Genomic_DNA"/>
</dbReference>
<dbReference type="STRING" id="203275.BFO_1600"/>
<proteinExistence type="predicted"/>
<protein>
    <submittedName>
        <fullName evidence="1">Uncharacterized protein</fullName>
    </submittedName>
</protein>
<keyword evidence="2" id="KW-1185">Reference proteome</keyword>